<keyword evidence="2" id="KW-0175">Coiled coil</keyword>
<dbReference type="InterPro" id="IPR050708">
    <property type="entry name" value="T6SS_VgrG/RHS"/>
</dbReference>
<keyword evidence="1" id="KW-0677">Repeat</keyword>
<protein>
    <submittedName>
        <fullName evidence="4">RHS repeat-associated core domain-containing protein</fullName>
    </submittedName>
</protein>
<proteinExistence type="predicted"/>
<dbReference type="RefSeq" id="WP_175537862.1">
    <property type="nucleotide sequence ID" value="NZ_FMZC01000045.1"/>
</dbReference>
<dbReference type="PRINTS" id="PR00394">
    <property type="entry name" value="RHSPROTEIN"/>
</dbReference>
<dbReference type="PANTHER" id="PTHR32305:SF15">
    <property type="entry name" value="PROTEIN RHSA-RELATED"/>
    <property type="match status" value="1"/>
</dbReference>
<dbReference type="Pfam" id="PF25023">
    <property type="entry name" value="TEN_YD-shell"/>
    <property type="match status" value="1"/>
</dbReference>
<dbReference type="Proteomes" id="UP000198781">
    <property type="component" value="Unassembled WGS sequence"/>
</dbReference>
<dbReference type="EMBL" id="FMZC01000045">
    <property type="protein sequence ID" value="SDE78775.1"/>
    <property type="molecule type" value="Genomic_DNA"/>
</dbReference>
<keyword evidence="5" id="KW-1185">Reference proteome</keyword>
<evidence type="ECO:0000313" key="5">
    <source>
        <dbReference type="Proteomes" id="UP000198781"/>
    </source>
</evidence>
<feature type="coiled-coil region" evidence="2">
    <location>
        <begin position="176"/>
        <end position="232"/>
    </location>
</feature>
<sequence>AKALQRAQAHMPQELAQLMAGSVGRLQAERQAQAKTNPLTIRHYLCDHLGTPIGLVDGNGEKAGQVTWAASYGAWGEVQEEYNPQRIEQSIRFQGQQLDAETGLHYNRFRYYDPTIGQYVTQDPIGLNGGVNKSSYPINPMNWVDPLGLAEEGGGLLSKIYGWWGKGSTAKDAADAAKLVADNKKMEKELRKLEDDLAVCILKSPTCPTTEMQKTEERINEIKKKMLKNTGEITKIMMETPGTSTGGPMHTPGIRP</sequence>
<organism evidence="4 5">
    <name type="scientific">Paracidovorax valerianellae</name>
    <dbReference type="NCBI Taxonomy" id="187868"/>
    <lineage>
        <taxon>Bacteria</taxon>
        <taxon>Pseudomonadati</taxon>
        <taxon>Pseudomonadota</taxon>
        <taxon>Betaproteobacteria</taxon>
        <taxon>Burkholderiales</taxon>
        <taxon>Comamonadaceae</taxon>
        <taxon>Paracidovorax</taxon>
    </lineage>
</organism>
<dbReference type="InterPro" id="IPR056823">
    <property type="entry name" value="TEN-like_YD-shell"/>
</dbReference>
<dbReference type="AlphaFoldDB" id="A0A1G7FSV4"/>
<evidence type="ECO:0000259" key="3">
    <source>
        <dbReference type="Pfam" id="PF25023"/>
    </source>
</evidence>
<gene>
    <name evidence="4" type="ORF">SAMN05192589_1452</name>
</gene>
<dbReference type="NCBIfam" id="TIGR03696">
    <property type="entry name" value="Rhs_assc_core"/>
    <property type="match status" value="1"/>
</dbReference>
<feature type="non-terminal residue" evidence="4">
    <location>
        <position position="1"/>
    </location>
</feature>
<name>A0A1G7FSV4_9BURK</name>
<dbReference type="PANTHER" id="PTHR32305">
    <property type="match status" value="1"/>
</dbReference>
<feature type="domain" description="Teneurin-like YD-shell" evidence="3">
    <location>
        <begin position="13"/>
        <end position="123"/>
    </location>
</feature>
<dbReference type="Gene3D" id="2.180.10.10">
    <property type="entry name" value="RHS repeat-associated core"/>
    <property type="match status" value="1"/>
</dbReference>
<reference evidence="4 5" key="1">
    <citation type="submission" date="2016-10" db="EMBL/GenBank/DDBJ databases">
        <authorList>
            <person name="de Groot N.N."/>
        </authorList>
    </citation>
    <scope>NUCLEOTIDE SEQUENCE [LARGE SCALE GENOMIC DNA]</scope>
    <source>
        <strain evidence="4 5">DSM 16619</strain>
    </source>
</reference>
<dbReference type="InterPro" id="IPR022385">
    <property type="entry name" value="Rhs_assc_core"/>
</dbReference>
<accession>A0A1G7FSV4</accession>
<dbReference type="STRING" id="187868.SAMN05192589_1452"/>
<evidence type="ECO:0000313" key="4">
    <source>
        <dbReference type="EMBL" id="SDE78775.1"/>
    </source>
</evidence>
<evidence type="ECO:0000256" key="1">
    <source>
        <dbReference type="ARBA" id="ARBA00022737"/>
    </source>
</evidence>
<evidence type="ECO:0000256" key="2">
    <source>
        <dbReference type="SAM" id="Coils"/>
    </source>
</evidence>